<evidence type="ECO:0000256" key="1">
    <source>
        <dbReference type="SAM" id="MobiDB-lite"/>
    </source>
</evidence>
<evidence type="ECO:0000313" key="2">
    <source>
        <dbReference type="EMBL" id="CAB4885623.1"/>
    </source>
</evidence>
<protein>
    <submittedName>
        <fullName evidence="2">Unannotated protein</fullName>
    </submittedName>
</protein>
<reference evidence="2" key="1">
    <citation type="submission" date="2020-05" db="EMBL/GenBank/DDBJ databases">
        <authorList>
            <person name="Chiriac C."/>
            <person name="Salcher M."/>
            <person name="Ghai R."/>
            <person name="Kavagutti S V."/>
        </authorList>
    </citation>
    <scope>NUCLEOTIDE SEQUENCE</scope>
</reference>
<accession>A0A6J7F255</accession>
<name>A0A6J7F255_9ZZZZ</name>
<organism evidence="2">
    <name type="scientific">freshwater metagenome</name>
    <dbReference type="NCBI Taxonomy" id="449393"/>
    <lineage>
        <taxon>unclassified sequences</taxon>
        <taxon>metagenomes</taxon>
        <taxon>ecological metagenomes</taxon>
    </lineage>
</organism>
<dbReference type="AlphaFoldDB" id="A0A6J7F255"/>
<gene>
    <name evidence="2" type="ORF">UFOPK3402_01783</name>
</gene>
<feature type="region of interest" description="Disordered" evidence="1">
    <location>
        <begin position="144"/>
        <end position="176"/>
    </location>
</feature>
<dbReference type="EMBL" id="CAFBLS010000277">
    <property type="protein sequence ID" value="CAB4885623.1"/>
    <property type="molecule type" value="Genomic_DNA"/>
</dbReference>
<sequence length="176" mass="18746">MRPTVSGCTPDVGLTKKVCARSTDASPVRAPLIASTRMPVVRTETPTTAAPSGFIIIARICRPARLERIQTMTAASMRIATTIAPSWPFPMPLPATSTRPVPKIGGSGLFCGPKKMSQTCVPIRLIARVAMRLRVLKLSRSCRGRKATAPTARPVTAEPSMPDAISPTDRATPSMP</sequence>
<proteinExistence type="predicted"/>